<dbReference type="Proteomes" id="UP000250997">
    <property type="component" value="Unassembled WGS sequence"/>
</dbReference>
<evidence type="ECO:0000313" key="10">
    <source>
        <dbReference type="Proteomes" id="UP000250997"/>
    </source>
</evidence>
<dbReference type="Gene3D" id="3.40.50.2300">
    <property type="match status" value="1"/>
</dbReference>
<dbReference type="SMART" id="SM00850">
    <property type="entry name" value="LytTR"/>
    <property type="match status" value="1"/>
</dbReference>
<dbReference type="AlphaFoldDB" id="A0A1Q6QGU1"/>
<dbReference type="GO" id="GO:0000156">
    <property type="term" value="F:phosphorelay response regulator activity"/>
    <property type="evidence" value="ECO:0007669"/>
    <property type="project" value="InterPro"/>
</dbReference>
<dbReference type="Pfam" id="PF00072">
    <property type="entry name" value="Response_reg"/>
    <property type="match status" value="1"/>
</dbReference>
<name>A0A1Q6QGU1_9FIRM</name>
<evidence type="ECO:0000313" key="8">
    <source>
        <dbReference type="EMBL" id="RAW49417.1"/>
    </source>
</evidence>
<dbReference type="InterPro" id="IPR001789">
    <property type="entry name" value="Sig_transdc_resp-reg_receiver"/>
</dbReference>
<comment type="function">
    <text evidence="2">May play the central regulatory role in sporulation. It may be an element of the effector pathway responsible for the activation of sporulation genes in response to nutritional stress. Spo0A may act in concert with spo0H (a sigma factor) to control the expression of some genes that are critical to the sporulation process.</text>
</comment>
<feature type="domain" description="Response regulatory" evidence="4">
    <location>
        <begin position="3"/>
        <end position="120"/>
    </location>
</feature>
<keyword evidence="3" id="KW-0597">Phosphoprotein</keyword>
<dbReference type="InterPro" id="IPR011006">
    <property type="entry name" value="CheY-like_superfamily"/>
</dbReference>
<dbReference type="RefSeq" id="WP_149793911.1">
    <property type="nucleotide sequence ID" value="NZ_CP026548.1"/>
</dbReference>
<dbReference type="Pfam" id="PF04397">
    <property type="entry name" value="LytTR"/>
    <property type="match status" value="1"/>
</dbReference>
<comment type="caution">
    <text evidence="9">The sequence shown here is derived from an EMBL/GenBank/DDBJ whole genome shotgun (WGS) entry which is preliminary data.</text>
</comment>
<dbReference type="Proteomes" id="UP000260991">
    <property type="component" value="Unassembled WGS sequence"/>
</dbReference>
<dbReference type="EMBL" id="JAGZAM010000009">
    <property type="protein sequence ID" value="MBS5687499.1"/>
    <property type="molecule type" value="Genomic_DNA"/>
</dbReference>
<evidence type="ECO:0000256" key="3">
    <source>
        <dbReference type="PROSITE-ProRule" id="PRU00169"/>
    </source>
</evidence>
<feature type="domain" description="HTH LytTR-type" evidence="5">
    <location>
        <begin position="137"/>
        <end position="230"/>
    </location>
</feature>
<keyword evidence="9" id="KW-0238">DNA-binding</keyword>
<dbReference type="InterPro" id="IPR046947">
    <property type="entry name" value="LytR-like"/>
</dbReference>
<evidence type="ECO:0000313" key="7">
    <source>
        <dbReference type="EMBL" id="MBS6622118.1"/>
    </source>
</evidence>
<feature type="modified residue" description="4-aspartylphosphate" evidence="3">
    <location>
        <position position="57"/>
    </location>
</feature>
<proteinExistence type="predicted"/>
<evidence type="ECO:0000256" key="2">
    <source>
        <dbReference type="ARBA" id="ARBA00024867"/>
    </source>
</evidence>
<sequence length="236" mass="26715">MLKIAVVEDQQEVRDELCRFIRQYAAENSLQVEVLPIEDGAVIAEHYEPGYDIIFMDVEMPGLDGFGAAEKIRAVDADAVLVFVTNMAQYAIKGYEVDALDYVLKPVNYYQFCTKLSRAVQRVQRRRGGQVVLQLAGGGMQVLSTGDIYYLETHDRLLWYHTTKGEFSVRASLASAEKQLAQYHFSRCNQCYLVNLKYVKAVENDFVHVNTDHLEISRRQRAAFLTAVASYIGGVL</sequence>
<dbReference type="GO" id="GO:0003677">
    <property type="term" value="F:DNA binding"/>
    <property type="evidence" value="ECO:0007669"/>
    <property type="project" value="UniProtKB-KW"/>
</dbReference>
<accession>A0A1Q6QGU1</accession>
<dbReference type="Proteomes" id="UP000811365">
    <property type="component" value="Unassembled WGS sequence"/>
</dbReference>
<reference evidence="8 10" key="1">
    <citation type="submission" date="2018-02" db="EMBL/GenBank/DDBJ databases">
        <title>Complete genome sequencing of Faecalibacterium prausnitzii strains isolated from the human gut.</title>
        <authorList>
            <person name="Fitzgerald B.C."/>
            <person name="Shkoporov A.N."/>
            <person name="Ross P.R."/>
            <person name="Hill C."/>
        </authorList>
    </citation>
    <scope>NUCLEOTIDE SEQUENCE [LARGE SCALE GENOMIC DNA]</scope>
    <source>
        <strain evidence="8 10">APC942/18-1</strain>
    </source>
</reference>
<dbReference type="Gene3D" id="2.40.50.1020">
    <property type="entry name" value="LytTr DNA-binding domain"/>
    <property type="match status" value="1"/>
</dbReference>
<dbReference type="PANTHER" id="PTHR37299:SF1">
    <property type="entry name" value="STAGE 0 SPORULATION PROTEIN A HOMOLOG"/>
    <property type="match status" value="1"/>
</dbReference>
<dbReference type="PANTHER" id="PTHR37299">
    <property type="entry name" value="TRANSCRIPTIONAL REGULATOR-RELATED"/>
    <property type="match status" value="1"/>
</dbReference>
<dbReference type="InterPro" id="IPR007492">
    <property type="entry name" value="LytTR_DNA-bd_dom"/>
</dbReference>
<dbReference type="SMART" id="SM00448">
    <property type="entry name" value="REC"/>
    <property type="match status" value="1"/>
</dbReference>
<reference evidence="6" key="3">
    <citation type="submission" date="2021-02" db="EMBL/GenBank/DDBJ databases">
        <title>Infant gut strain persistence is associated with maternal origin, phylogeny, and functional potential including surface adhesion and iron acquisition.</title>
        <authorList>
            <person name="Lou Y.C."/>
        </authorList>
    </citation>
    <scope>NUCLEOTIDE SEQUENCE</scope>
    <source>
        <strain evidence="7">L2_039_000G1_dasL2_039_000G1_maxbin2.maxbin.077</strain>
        <strain evidence="6">L3_101_367G1_dasL3_101_367G1_metabat.metabat.26</strain>
    </source>
</reference>
<protein>
    <recommendedName>
        <fullName evidence="1">Stage 0 sporulation protein A homolog</fullName>
    </recommendedName>
</protein>
<evidence type="ECO:0000313" key="6">
    <source>
        <dbReference type="EMBL" id="MBS5687499.1"/>
    </source>
</evidence>
<dbReference type="PROSITE" id="PS50110">
    <property type="entry name" value="RESPONSE_REGULATORY"/>
    <property type="match status" value="1"/>
</dbReference>
<dbReference type="EMBL" id="JAGZYH010000026">
    <property type="protein sequence ID" value="MBS6622118.1"/>
    <property type="molecule type" value="Genomic_DNA"/>
</dbReference>
<dbReference type="Proteomes" id="UP000733372">
    <property type="component" value="Unassembled WGS sequence"/>
</dbReference>
<evidence type="ECO:0000259" key="4">
    <source>
        <dbReference type="PROSITE" id="PS50110"/>
    </source>
</evidence>
<dbReference type="EMBL" id="PRLA01000006">
    <property type="protein sequence ID" value="RAW49417.1"/>
    <property type="molecule type" value="Genomic_DNA"/>
</dbReference>
<evidence type="ECO:0000313" key="11">
    <source>
        <dbReference type="Proteomes" id="UP000260991"/>
    </source>
</evidence>
<reference evidence="9 11" key="2">
    <citation type="submission" date="2018-08" db="EMBL/GenBank/DDBJ databases">
        <title>A genome reference for cultivated species of the human gut microbiota.</title>
        <authorList>
            <person name="Zou Y."/>
            <person name="Xue W."/>
            <person name="Luo G."/>
        </authorList>
    </citation>
    <scope>NUCLEOTIDE SEQUENCE [LARGE SCALE GENOMIC DNA]</scope>
    <source>
        <strain evidence="9 11">AF32-8AC</strain>
    </source>
</reference>
<dbReference type="SUPFAM" id="SSF52172">
    <property type="entry name" value="CheY-like"/>
    <property type="match status" value="1"/>
</dbReference>
<gene>
    <name evidence="8" type="ORF">C4N27_09645</name>
    <name evidence="9" type="ORF">DWZ46_00720</name>
    <name evidence="7" type="ORF">KH315_08170</name>
    <name evidence="6" type="ORF">KHW66_05500</name>
</gene>
<organism evidence="9 11">
    <name type="scientific">Faecalibacterium prausnitzii</name>
    <dbReference type="NCBI Taxonomy" id="853"/>
    <lineage>
        <taxon>Bacteria</taxon>
        <taxon>Bacillati</taxon>
        <taxon>Bacillota</taxon>
        <taxon>Clostridia</taxon>
        <taxon>Eubacteriales</taxon>
        <taxon>Oscillospiraceae</taxon>
        <taxon>Faecalibacterium</taxon>
    </lineage>
</organism>
<evidence type="ECO:0000256" key="1">
    <source>
        <dbReference type="ARBA" id="ARBA00018672"/>
    </source>
</evidence>
<evidence type="ECO:0000259" key="5">
    <source>
        <dbReference type="PROSITE" id="PS50930"/>
    </source>
</evidence>
<dbReference type="EMBL" id="QVER01000001">
    <property type="protein sequence ID" value="RGB93753.1"/>
    <property type="molecule type" value="Genomic_DNA"/>
</dbReference>
<evidence type="ECO:0000313" key="9">
    <source>
        <dbReference type="EMBL" id="RGB93753.1"/>
    </source>
</evidence>
<dbReference type="PROSITE" id="PS50930">
    <property type="entry name" value="HTH_LYTTR"/>
    <property type="match status" value="1"/>
</dbReference>